<accession>A0A550C9I7</accession>
<dbReference type="AlphaFoldDB" id="A0A550C9I7"/>
<protein>
    <submittedName>
        <fullName evidence="2">Uncharacterized protein</fullName>
    </submittedName>
</protein>
<sequence>MTNLADSPLIYSQPSAAPLEDAAVDMFSLPADRIVCTVHGATKTRRARAYHPLGRPPGSSYEFSPIGQAPLNNTLVMLYVPRRSAVYAGIIRMMSKYRRCCSSTTTCAREKMTPGEEDDYDEVEVQGRVEAAAERIRGWGRAGEWREGEQWMEDALIGLVKGDKDMERKLALNLSSATAITRWRKSWGAHADVKDALSMVSAAGTSPRPSGAGALSEMDETHLSSEAVSGSLKIDIHDDMRLTNERVK</sequence>
<evidence type="ECO:0000313" key="2">
    <source>
        <dbReference type="EMBL" id="TRM61356.1"/>
    </source>
</evidence>
<dbReference type="Proteomes" id="UP000320762">
    <property type="component" value="Unassembled WGS sequence"/>
</dbReference>
<dbReference type="EMBL" id="VDMD01000017">
    <property type="protein sequence ID" value="TRM61356.1"/>
    <property type="molecule type" value="Genomic_DNA"/>
</dbReference>
<name>A0A550C9I7_9AGAR</name>
<reference evidence="2 3" key="1">
    <citation type="journal article" date="2019" name="New Phytol.">
        <title>Comparative genomics reveals unique wood-decay strategies and fruiting body development in the Schizophyllaceae.</title>
        <authorList>
            <person name="Almasi E."/>
            <person name="Sahu N."/>
            <person name="Krizsan K."/>
            <person name="Balint B."/>
            <person name="Kovacs G.M."/>
            <person name="Kiss B."/>
            <person name="Cseklye J."/>
            <person name="Drula E."/>
            <person name="Henrissat B."/>
            <person name="Nagy I."/>
            <person name="Chovatia M."/>
            <person name="Adam C."/>
            <person name="LaButti K."/>
            <person name="Lipzen A."/>
            <person name="Riley R."/>
            <person name="Grigoriev I.V."/>
            <person name="Nagy L.G."/>
        </authorList>
    </citation>
    <scope>NUCLEOTIDE SEQUENCE [LARGE SCALE GENOMIC DNA]</scope>
    <source>
        <strain evidence="2 3">NL-1724</strain>
    </source>
</reference>
<evidence type="ECO:0000313" key="3">
    <source>
        <dbReference type="Proteomes" id="UP000320762"/>
    </source>
</evidence>
<keyword evidence="3" id="KW-1185">Reference proteome</keyword>
<evidence type="ECO:0000256" key="1">
    <source>
        <dbReference type="SAM" id="MobiDB-lite"/>
    </source>
</evidence>
<organism evidence="2 3">
    <name type="scientific">Schizophyllum amplum</name>
    <dbReference type="NCBI Taxonomy" id="97359"/>
    <lineage>
        <taxon>Eukaryota</taxon>
        <taxon>Fungi</taxon>
        <taxon>Dikarya</taxon>
        <taxon>Basidiomycota</taxon>
        <taxon>Agaricomycotina</taxon>
        <taxon>Agaricomycetes</taxon>
        <taxon>Agaricomycetidae</taxon>
        <taxon>Agaricales</taxon>
        <taxon>Schizophyllaceae</taxon>
        <taxon>Schizophyllum</taxon>
    </lineage>
</organism>
<gene>
    <name evidence="2" type="ORF">BD626DRAFT_599389</name>
</gene>
<comment type="caution">
    <text evidence="2">The sequence shown here is derived from an EMBL/GenBank/DDBJ whole genome shotgun (WGS) entry which is preliminary data.</text>
</comment>
<feature type="region of interest" description="Disordered" evidence="1">
    <location>
        <begin position="202"/>
        <end position="221"/>
    </location>
</feature>
<proteinExistence type="predicted"/>